<organism evidence="1 2">
    <name type="scientific">Ambrosiozyma monospora</name>
    <name type="common">Yeast</name>
    <name type="synonym">Endomycopsis monosporus</name>
    <dbReference type="NCBI Taxonomy" id="43982"/>
    <lineage>
        <taxon>Eukaryota</taxon>
        <taxon>Fungi</taxon>
        <taxon>Dikarya</taxon>
        <taxon>Ascomycota</taxon>
        <taxon>Saccharomycotina</taxon>
        <taxon>Pichiomycetes</taxon>
        <taxon>Pichiales</taxon>
        <taxon>Pichiaceae</taxon>
        <taxon>Ambrosiozyma</taxon>
    </lineage>
</organism>
<accession>A0ACB5SR76</accession>
<proteinExistence type="predicted"/>
<comment type="caution">
    <text evidence="1">The sequence shown here is derived from an EMBL/GenBank/DDBJ whole genome shotgun (WGS) entry which is preliminary data.</text>
</comment>
<evidence type="ECO:0000313" key="2">
    <source>
        <dbReference type="Proteomes" id="UP001165064"/>
    </source>
</evidence>
<keyword evidence="2" id="KW-1185">Reference proteome</keyword>
<dbReference type="EMBL" id="BSXS01000042">
    <property type="protein sequence ID" value="GME70470.1"/>
    <property type="molecule type" value="Genomic_DNA"/>
</dbReference>
<name>A0ACB5SR76_AMBMO</name>
<gene>
    <name evidence="1" type="ORF">Amon02_000021000</name>
</gene>
<evidence type="ECO:0000313" key="1">
    <source>
        <dbReference type="EMBL" id="GME70470.1"/>
    </source>
</evidence>
<dbReference type="Proteomes" id="UP001165064">
    <property type="component" value="Unassembled WGS sequence"/>
</dbReference>
<reference evidence="1" key="1">
    <citation type="submission" date="2023-04" db="EMBL/GenBank/DDBJ databases">
        <title>Ambrosiozyma monospora NBRC 10751.</title>
        <authorList>
            <person name="Ichikawa N."/>
            <person name="Sato H."/>
            <person name="Tonouchi N."/>
        </authorList>
    </citation>
    <scope>NUCLEOTIDE SEQUENCE</scope>
    <source>
        <strain evidence="1">NBRC 10751</strain>
    </source>
</reference>
<sequence length="534" mass="59884">MSSSASIEKKRAEAYTEEQHSTDGLKLRSTNTKKIISSKDADVTLKFIETYDSEIPEITEAEERKLSRKVTWIVVSLVAFTNLLLYADKATLSYASTFELWDDTNLTQNRYNNSSTLFYVGYIVGQLNLFLVQKLPLSKLLSIITFLWTAIIFLHCTAHNYQGIYALRFFLGFVESVAIPILNTTMGQFLTSTEKAATAPVFYSFCMGVTIPVGFIAFGVLHIKNPPIALWKIFFIIIGCCTFVNTLLIFFFYPNNPTDAKFLSIKERIWVIRRVQRTTGSSIEQKTFKKYQLVEALKDPISWLFALFFLLQQLANNLTYQQNLLFENMGNLSNLDTTLVSVASGGFGALMGLLATLLLFRVPNITAFSVVLFTIPSFVGSVGAVSIAWQHKTAILAFLCLASPAFGVPWMLMFSWSSTTCSGYTKKLTRYAMVMVGYAVANLISPQLWQEKDGPRYYPAWIVQIVLSFTTAPALAVVIWFILSKRNKERAAKKADASDEGVGIVEESDGQQVKVNVAALDLTDLENEEFIYPL</sequence>
<protein>
    <submittedName>
        <fullName evidence="1">Unnamed protein product</fullName>
    </submittedName>
</protein>